<name>A0A6J8BDF8_MYTCO</name>
<feature type="compositionally biased region" description="Basic and acidic residues" evidence="1">
    <location>
        <begin position="435"/>
        <end position="444"/>
    </location>
</feature>
<feature type="region of interest" description="Disordered" evidence="1">
    <location>
        <begin position="423"/>
        <end position="451"/>
    </location>
</feature>
<feature type="compositionally biased region" description="Polar residues" evidence="1">
    <location>
        <begin position="423"/>
        <end position="434"/>
    </location>
</feature>
<reference evidence="2 3" key="1">
    <citation type="submission" date="2020-06" db="EMBL/GenBank/DDBJ databases">
        <authorList>
            <person name="Li R."/>
            <person name="Bekaert M."/>
        </authorList>
    </citation>
    <scope>NUCLEOTIDE SEQUENCE [LARGE SCALE GENOMIC DNA]</scope>
    <source>
        <strain evidence="3">wild</strain>
    </source>
</reference>
<evidence type="ECO:0000256" key="1">
    <source>
        <dbReference type="SAM" id="MobiDB-lite"/>
    </source>
</evidence>
<accession>A0A6J8BDF8</accession>
<sequence length="602" mass="67971">MSVVTAHRNTMDIHTMPSNTKTKLEVVRRNESKEKHSSSLFSQQMNKSMNVNTTFARKGYLGSNVFKSTDEEVKLLDNMGEEEAELSDNMDYSVSNYSIDDEADISNNIYKEEFQKQNTESKLSSFDMIGPVNKTSQNTVDVSRGNEGTKIDSFSLFPPNVEDTVTMNTISPTAVYSGSKELFSTGDEEFAGDIVYSGSKELYSTEEEEFSGDVEEVQNQITENNPSSFEMTGAMNKTSQNTVDVQRGNKGTKFESFSLFSPNVEDTVTINTMSSEEVQNQITENNPSPFEMTGAMKKTSQNTVDVQRGNKGTKFESFSLFSPNVEDTVTINTMSPVYSSSKELNSTEDEEFSESSGSKKLNITVKEEYFEDMDMFEPKLLSGWYPLGGVHQRYRSSMDVQGKREGTNESFSFSTFTEDNVTMNTRSPTAGNVTEKTHATKKGPENGSPQRRSVVTRTFLTYGFNVLDCHSVKTELNLDGKYYRITQFKDLNLFRFIDSEHFSFFFLQLTAGCLAHLEEEQNVGRFIEISSYKIESILQKDSCRSKTKFCHMSNNTHGLSVQLVDTKPRPYFSELNVYYANKYCTESLSSVETKTKVLIFPQ</sequence>
<evidence type="ECO:0000313" key="2">
    <source>
        <dbReference type="EMBL" id="CAC5381955.1"/>
    </source>
</evidence>
<dbReference type="Proteomes" id="UP000507470">
    <property type="component" value="Unassembled WGS sequence"/>
</dbReference>
<dbReference type="EMBL" id="CACVKT020003170">
    <property type="protein sequence ID" value="CAC5381955.1"/>
    <property type="molecule type" value="Genomic_DNA"/>
</dbReference>
<gene>
    <name evidence="2" type="ORF">MCOR_17805</name>
</gene>
<protein>
    <submittedName>
        <fullName evidence="2">Uncharacterized protein</fullName>
    </submittedName>
</protein>
<proteinExistence type="predicted"/>
<evidence type="ECO:0000313" key="3">
    <source>
        <dbReference type="Proteomes" id="UP000507470"/>
    </source>
</evidence>
<dbReference type="AlphaFoldDB" id="A0A6J8BDF8"/>
<keyword evidence="3" id="KW-1185">Reference proteome</keyword>
<organism evidence="2 3">
    <name type="scientific">Mytilus coruscus</name>
    <name type="common">Sea mussel</name>
    <dbReference type="NCBI Taxonomy" id="42192"/>
    <lineage>
        <taxon>Eukaryota</taxon>
        <taxon>Metazoa</taxon>
        <taxon>Spiralia</taxon>
        <taxon>Lophotrochozoa</taxon>
        <taxon>Mollusca</taxon>
        <taxon>Bivalvia</taxon>
        <taxon>Autobranchia</taxon>
        <taxon>Pteriomorphia</taxon>
        <taxon>Mytilida</taxon>
        <taxon>Mytiloidea</taxon>
        <taxon>Mytilidae</taxon>
        <taxon>Mytilinae</taxon>
        <taxon>Mytilus</taxon>
    </lineage>
</organism>